<evidence type="ECO:0000313" key="3">
    <source>
        <dbReference type="Proteomes" id="UP000024635"/>
    </source>
</evidence>
<dbReference type="AlphaFoldDB" id="A0A016THZ5"/>
<feature type="region of interest" description="Disordered" evidence="1">
    <location>
        <begin position="18"/>
        <end position="38"/>
    </location>
</feature>
<evidence type="ECO:0000313" key="2">
    <source>
        <dbReference type="EMBL" id="EYC02287.1"/>
    </source>
</evidence>
<reference evidence="3" key="1">
    <citation type="journal article" date="2015" name="Nat. Genet.">
        <title>The genome and transcriptome of the zoonotic hookworm Ancylostoma ceylanicum identify infection-specific gene families.</title>
        <authorList>
            <person name="Schwarz E.M."/>
            <person name="Hu Y."/>
            <person name="Antoshechkin I."/>
            <person name="Miller M.M."/>
            <person name="Sternberg P.W."/>
            <person name="Aroian R.V."/>
        </authorList>
    </citation>
    <scope>NUCLEOTIDE SEQUENCE</scope>
    <source>
        <strain evidence="3">HY135</strain>
    </source>
</reference>
<gene>
    <name evidence="2" type="primary">Acey_s0101.g3414</name>
    <name evidence="2" type="ORF">Y032_0101g3414</name>
</gene>
<dbReference type="EMBL" id="JARK01001437">
    <property type="protein sequence ID" value="EYC02287.1"/>
    <property type="molecule type" value="Genomic_DNA"/>
</dbReference>
<evidence type="ECO:0000256" key="1">
    <source>
        <dbReference type="SAM" id="MobiDB-lite"/>
    </source>
</evidence>
<name>A0A016THZ5_9BILA</name>
<comment type="caution">
    <text evidence="2">The sequence shown here is derived from an EMBL/GenBank/DDBJ whole genome shotgun (WGS) entry which is preliminary data.</text>
</comment>
<organism evidence="2 3">
    <name type="scientific">Ancylostoma ceylanicum</name>
    <dbReference type="NCBI Taxonomy" id="53326"/>
    <lineage>
        <taxon>Eukaryota</taxon>
        <taxon>Metazoa</taxon>
        <taxon>Ecdysozoa</taxon>
        <taxon>Nematoda</taxon>
        <taxon>Chromadorea</taxon>
        <taxon>Rhabditida</taxon>
        <taxon>Rhabditina</taxon>
        <taxon>Rhabditomorpha</taxon>
        <taxon>Strongyloidea</taxon>
        <taxon>Ancylostomatidae</taxon>
        <taxon>Ancylostomatinae</taxon>
        <taxon>Ancylostoma</taxon>
    </lineage>
</organism>
<proteinExistence type="predicted"/>
<protein>
    <submittedName>
        <fullName evidence="2">Uncharacterized protein</fullName>
    </submittedName>
</protein>
<keyword evidence="3" id="KW-1185">Reference proteome</keyword>
<dbReference type="Proteomes" id="UP000024635">
    <property type="component" value="Unassembled WGS sequence"/>
</dbReference>
<accession>A0A016THZ5</accession>
<feature type="compositionally biased region" description="Polar residues" evidence="1">
    <location>
        <begin position="18"/>
        <end position="31"/>
    </location>
</feature>
<sequence>MKKSCILHANEKLLPRGTTCSTGRAQVPSTQKRVRRERVKIEQGSEDKMIGSFRVAHIQIITKSSTKVLVIKLRLHRYAEPNACCYDGFL</sequence>